<evidence type="ECO:0000313" key="2">
    <source>
        <dbReference type="EMBL" id="MBB4621686.1"/>
    </source>
</evidence>
<feature type="signal peptide" evidence="1">
    <location>
        <begin position="1"/>
        <end position="18"/>
    </location>
</feature>
<organism evidence="2 3">
    <name type="scientific">Parabacteroides faecis</name>
    <dbReference type="NCBI Taxonomy" id="1217282"/>
    <lineage>
        <taxon>Bacteria</taxon>
        <taxon>Pseudomonadati</taxon>
        <taxon>Bacteroidota</taxon>
        <taxon>Bacteroidia</taxon>
        <taxon>Bacteroidales</taxon>
        <taxon>Tannerellaceae</taxon>
        <taxon>Parabacteroides</taxon>
    </lineage>
</organism>
<name>A0ABR6KJT3_9BACT</name>
<reference evidence="2 3" key="1">
    <citation type="submission" date="2020-08" db="EMBL/GenBank/DDBJ databases">
        <title>Genomic Encyclopedia of Type Strains, Phase IV (KMG-IV): sequencing the most valuable type-strain genomes for metagenomic binning, comparative biology and taxonomic classification.</title>
        <authorList>
            <person name="Goeker M."/>
        </authorList>
    </citation>
    <scope>NUCLEOTIDE SEQUENCE [LARGE SCALE GENOMIC DNA]</scope>
    <source>
        <strain evidence="2 3">DSM 102983</strain>
    </source>
</reference>
<dbReference type="Proteomes" id="UP000533637">
    <property type="component" value="Unassembled WGS sequence"/>
</dbReference>
<sequence>MKRLIFILLALLSYQAYSQTIEYNYSCGVEKSVIRWTESKKDNHIYLKTVQGNEIHSYVMTLNYKTLSWEYSNPAENTDIKVVLENGVYKMTGAFKSKTFSKTYTSKGYPWYQNIGFNLGYSMKDKSNFKYECIRPDNLKLYEMQADAKEIINNNGTQEQRINIHLTGMLAKFFGSDYYIDCSTRRFVKYKGVHGPPGTPETIITIK</sequence>
<accession>A0ABR6KJT3</accession>
<gene>
    <name evidence="2" type="ORF">GGQ57_001580</name>
</gene>
<evidence type="ECO:0000313" key="3">
    <source>
        <dbReference type="Proteomes" id="UP000533637"/>
    </source>
</evidence>
<dbReference type="EMBL" id="JACHOC010000002">
    <property type="protein sequence ID" value="MBB4621686.1"/>
    <property type="molecule type" value="Genomic_DNA"/>
</dbReference>
<keyword evidence="3" id="KW-1185">Reference proteome</keyword>
<evidence type="ECO:0000256" key="1">
    <source>
        <dbReference type="SAM" id="SignalP"/>
    </source>
</evidence>
<keyword evidence="1" id="KW-0732">Signal</keyword>
<feature type="chain" id="PRO_5045364438" description="DUF4450 domain-containing protein" evidence="1">
    <location>
        <begin position="19"/>
        <end position="207"/>
    </location>
</feature>
<evidence type="ECO:0008006" key="4">
    <source>
        <dbReference type="Google" id="ProtNLM"/>
    </source>
</evidence>
<dbReference type="RefSeq" id="WP_147382507.1">
    <property type="nucleotide sequence ID" value="NZ_BMPB01000002.1"/>
</dbReference>
<proteinExistence type="predicted"/>
<protein>
    <recommendedName>
        <fullName evidence="4">DUF4450 domain-containing protein</fullName>
    </recommendedName>
</protein>
<comment type="caution">
    <text evidence="2">The sequence shown here is derived from an EMBL/GenBank/DDBJ whole genome shotgun (WGS) entry which is preliminary data.</text>
</comment>